<dbReference type="PROSITE" id="PS50206">
    <property type="entry name" value="RHODANESE_3"/>
    <property type="match status" value="1"/>
</dbReference>
<feature type="domain" description="Rhodanese" evidence="2">
    <location>
        <begin position="30"/>
        <end position="115"/>
    </location>
</feature>
<dbReference type="HOGENOM" id="CLU_089574_1_1_6"/>
<proteinExistence type="predicted"/>
<sequence length="117" mass="12410">MYKLLTMLMTVATAAAAGEVDRPAALAALQNPGTVLIDVRTAPEHAQGALPGAVRIETADLAQRIALVAPAKDTPIALYCRSGRRSSAAQDLLLEMGYTQVINAGAYEQLREHLPSR</sequence>
<accession>A0A078LRP6</accession>
<keyword evidence="1" id="KW-0732">Signal</keyword>
<feature type="signal peptide" evidence="1">
    <location>
        <begin position="1"/>
        <end position="17"/>
    </location>
</feature>
<dbReference type="EMBL" id="CCSF01000001">
    <property type="protein sequence ID" value="CDZ93037.1"/>
    <property type="molecule type" value="Genomic_DNA"/>
</dbReference>
<dbReference type="Proteomes" id="UP000053902">
    <property type="component" value="Unassembled WGS sequence"/>
</dbReference>
<dbReference type="SUPFAM" id="SSF52821">
    <property type="entry name" value="Rhodanese/Cell cycle control phosphatase"/>
    <property type="match status" value="1"/>
</dbReference>
<dbReference type="InterPro" id="IPR050229">
    <property type="entry name" value="GlpE_sulfurtransferase"/>
</dbReference>
<reference evidence="3 4" key="1">
    <citation type="submission" date="2014-07" db="EMBL/GenBank/DDBJ databases">
        <authorList>
            <person name="Urmite Genomes Urmite Genomes"/>
        </authorList>
    </citation>
    <scope>NUCLEOTIDE SEQUENCE [LARGE SCALE GENOMIC DNA]</scope>
    <source>
        <strain evidence="3 4">20_BN</strain>
    </source>
</reference>
<dbReference type="OrthoDB" id="9789585at2"/>
<dbReference type="InterPro" id="IPR036873">
    <property type="entry name" value="Rhodanese-like_dom_sf"/>
</dbReference>
<dbReference type="Pfam" id="PF00581">
    <property type="entry name" value="Rhodanese"/>
    <property type="match status" value="1"/>
</dbReference>
<evidence type="ECO:0000259" key="2">
    <source>
        <dbReference type="PROSITE" id="PS50206"/>
    </source>
</evidence>
<dbReference type="SMART" id="SM00450">
    <property type="entry name" value="RHOD"/>
    <property type="match status" value="1"/>
</dbReference>
<dbReference type="CDD" id="cd00158">
    <property type="entry name" value="RHOD"/>
    <property type="match status" value="1"/>
</dbReference>
<protein>
    <submittedName>
        <fullName evidence="3">Rhodanese domain-containing protein</fullName>
    </submittedName>
</protein>
<dbReference type="STRING" id="1499686.BN1079_00316"/>
<evidence type="ECO:0000256" key="1">
    <source>
        <dbReference type="SAM" id="SignalP"/>
    </source>
</evidence>
<dbReference type="PANTHER" id="PTHR43031">
    <property type="entry name" value="FAD-DEPENDENT OXIDOREDUCTASE"/>
    <property type="match status" value="1"/>
</dbReference>
<evidence type="ECO:0000313" key="4">
    <source>
        <dbReference type="Proteomes" id="UP000053902"/>
    </source>
</evidence>
<gene>
    <name evidence="3" type="ORF">BN1079_00316</name>
</gene>
<evidence type="ECO:0000313" key="3">
    <source>
        <dbReference type="EMBL" id="CDZ93037.1"/>
    </source>
</evidence>
<dbReference type="RefSeq" id="WP_037021811.1">
    <property type="nucleotide sequence ID" value="NZ_CCSF01000001.1"/>
</dbReference>
<organism evidence="3 4">
    <name type="scientific">Pseudomonas saudiphocaensis</name>
    <dbReference type="NCBI Taxonomy" id="1499686"/>
    <lineage>
        <taxon>Bacteria</taxon>
        <taxon>Pseudomonadati</taxon>
        <taxon>Pseudomonadota</taxon>
        <taxon>Gammaproteobacteria</taxon>
        <taxon>Pseudomonadales</taxon>
        <taxon>Pseudomonadaceae</taxon>
        <taxon>Pseudomonas</taxon>
    </lineage>
</organism>
<name>A0A078LRP6_9PSED</name>
<keyword evidence="4" id="KW-1185">Reference proteome</keyword>
<dbReference type="Gene3D" id="3.40.250.10">
    <property type="entry name" value="Rhodanese-like domain"/>
    <property type="match status" value="1"/>
</dbReference>
<dbReference type="PANTHER" id="PTHR43031:SF1">
    <property type="entry name" value="PYRIDINE NUCLEOTIDE-DISULPHIDE OXIDOREDUCTASE"/>
    <property type="match status" value="1"/>
</dbReference>
<feature type="chain" id="PRO_5001741297" evidence="1">
    <location>
        <begin position="18"/>
        <end position="117"/>
    </location>
</feature>
<dbReference type="eggNOG" id="COG0607">
    <property type="taxonomic scope" value="Bacteria"/>
</dbReference>
<dbReference type="InterPro" id="IPR001763">
    <property type="entry name" value="Rhodanese-like_dom"/>
</dbReference>
<dbReference type="AlphaFoldDB" id="A0A078LRP6"/>